<sequence length="617" mass="70205">MAFKNIRIIFSSKWLNQFTYIRNHVTLLTSLILVTLSLTHLFIQYECCIRVNLKLFRYFVCTFTEERAVISEPQTMAEGNITTHVSILYSKRQKEMKTVPDDNIVIQLGEADKEFAIATHFPCSCLSEDELLIILTPSDKQQKLKKVQEVQPKGYTVHQKDKYSVFYIDTMGGKNTTSKELFRNNIFKEFKYLCVYGEKGMTVEEALQRDGHFIDNLDKFTLSDNKNPKRKTEHTQKGKTKAASEPKMCTVGGGGGRGEGSGAVGIFTISIHQVQCPLLKNEETCEEFRQKLRQVLGGQDELPDDWETTAEVIRETGRKVLGVSSGKRKEVRKLLKLGQSVCKVGVEGVCMGTGFVLFDNFILTNAHLFNNYVDGIDVFALFNYDEPEPNTNYYYFISKTTFIDFDRELDYAILELNPQAQIPNIKLKKNKKIPPGLLKEFGPVPHEGEACIIGHPKGEVKKMDPTCIIENEKRDQAVSDHLHPYKDTLFIIHSISQVIKDQGIENIMMGGNEADDVVTYNTFMYHGASGSPVFDARCKVFGLHTAGYFYGFPQETKNVIEFARPLLTIFGNFVRRLKKKEDENLLKRVEEEAEANQHLEKVLKSVLNDPEEPMDEG</sequence>
<dbReference type="InterPro" id="IPR009003">
    <property type="entry name" value="Peptidase_S1_PA"/>
</dbReference>
<evidence type="ECO:0000256" key="2">
    <source>
        <dbReference type="SAM" id="Phobius"/>
    </source>
</evidence>
<keyword evidence="2" id="KW-1133">Transmembrane helix</keyword>
<dbReference type="InterPro" id="IPR043504">
    <property type="entry name" value="Peptidase_S1_PA_chymotrypsin"/>
</dbReference>
<dbReference type="SUPFAM" id="SSF50494">
    <property type="entry name" value="Trypsin-like serine proteases"/>
    <property type="match status" value="1"/>
</dbReference>
<dbReference type="GO" id="GO:0005634">
    <property type="term" value="C:nucleus"/>
    <property type="evidence" value="ECO:0007669"/>
    <property type="project" value="TreeGrafter"/>
</dbReference>
<keyword evidence="2" id="KW-0812">Transmembrane</keyword>
<dbReference type="GO" id="GO:0006260">
    <property type="term" value="P:DNA replication"/>
    <property type="evidence" value="ECO:0007669"/>
    <property type="project" value="TreeGrafter"/>
</dbReference>
<dbReference type="AlphaFoldDB" id="A0A7N6AER0"/>
<feature type="transmembrane region" description="Helical" evidence="2">
    <location>
        <begin position="21"/>
        <end position="43"/>
    </location>
</feature>
<evidence type="ECO:0000256" key="1">
    <source>
        <dbReference type="SAM" id="MobiDB-lite"/>
    </source>
</evidence>
<dbReference type="InParanoid" id="A0A7N6AER0"/>
<reference evidence="3" key="3">
    <citation type="submission" date="2025-09" db="UniProtKB">
        <authorList>
            <consortium name="Ensembl"/>
        </authorList>
    </citation>
    <scope>IDENTIFICATION</scope>
</reference>
<name>A0A7N6AER0_ANATE</name>
<dbReference type="PANTHER" id="PTHR14389">
    <property type="entry name" value="SI:CH1073-475A24.1"/>
    <property type="match status" value="1"/>
</dbReference>
<dbReference type="Pfam" id="PF13365">
    <property type="entry name" value="Trypsin_2"/>
    <property type="match status" value="1"/>
</dbReference>
<evidence type="ECO:0000313" key="4">
    <source>
        <dbReference type="Proteomes" id="UP000265040"/>
    </source>
</evidence>
<dbReference type="PANTHER" id="PTHR14389:SF3">
    <property type="entry name" value="PROTEIN FAM111A-LIKE"/>
    <property type="match status" value="1"/>
</dbReference>
<dbReference type="Proteomes" id="UP000265040">
    <property type="component" value="Chromosome 18"/>
</dbReference>
<dbReference type="GeneTree" id="ENSGT00390000005182"/>
<evidence type="ECO:0000313" key="3">
    <source>
        <dbReference type="Ensembl" id="ENSATEP00000046360.2"/>
    </source>
</evidence>
<organism evidence="3 4">
    <name type="scientific">Anabas testudineus</name>
    <name type="common">Climbing perch</name>
    <name type="synonym">Anthias testudineus</name>
    <dbReference type="NCBI Taxonomy" id="64144"/>
    <lineage>
        <taxon>Eukaryota</taxon>
        <taxon>Metazoa</taxon>
        <taxon>Chordata</taxon>
        <taxon>Craniata</taxon>
        <taxon>Vertebrata</taxon>
        <taxon>Euteleostomi</taxon>
        <taxon>Actinopterygii</taxon>
        <taxon>Neopterygii</taxon>
        <taxon>Teleostei</taxon>
        <taxon>Neoteleostei</taxon>
        <taxon>Acanthomorphata</taxon>
        <taxon>Anabantaria</taxon>
        <taxon>Anabantiformes</taxon>
        <taxon>Anabantoidei</taxon>
        <taxon>Anabantidae</taxon>
        <taxon>Anabas</taxon>
    </lineage>
</organism>
<dbReference type="Gene3D" id="2.40.10.10">
    <property type="entry name" value="Trypsin-like serine proteases"/>
    <property type="match status" value="2"/>
</dbReference>
<keyword evidence="4" id="KW-1185">Reference proteome</keyword>
<proteinExistence type="predicted"/>
<dbReference type="Ensembl" id="ENSATET00000069700.2">
    <property type="protein sequence ID" value="ENSATEP00000046360.2"/>
    <property type="gene ID" value="ENSATEG00000011389.3"/>
</dbReference>
<feature type="region of interest" description="Disordered" evidence="1">
    <location>
        <begin position="224"/>
        <end position="256"/>
    </location>
</feature>
<keyword evidence="2" id="KW-0472">Membrane</keyword>
<protein>
    <recommendedName>
        <fullName evidence="5">Serine protease</fullName>
    </recommendedName>
</protein>
<accession>A0A7N6AER0</accession>
<dbReference type="GO" id="GO:0000785">
    <property type="term" value="C:chromatin"/>
    <property type="evidence" value="ECO:0007669"/>
    <property type="project" value="TreeGrafter"/>
</dbReference>
<evidence type="ECO:0008006" key="5">
    <source>
        <dbReference type="Google" id="ProtNLM"/>
    </source>
</evidence>
<reference evidence="3" key="2">
    <citation type="submission" date="2025-08" db="UniProtKB">
        <authorList>
            <consortium name="Ensembl"/>
        </authorList>
    </citation>
    <scope>IDENTIFICATION</scope>
</reference>
<reference evidence="3" key="1">
    <citation type="submission" date="2021-04" db="EMBL/GenBank/DDBJ databases">
        <authorList>
            <consortium name="Wellcome Sanger Institute Data Sharing"/>
        </authorList>
    </citation>
    <scope>NUCLEOTIDE SEQUENCE [LARGE SCALE GENOMIC DNA]</scope>
</reference>
<feature type="compositionally biased region" description="Basic residues" evidence="1">
    <location>
        <begin position="228"/>
        <end position="240"/>
    </location>
</feature>